<name>A0A849SVR6_UNCEI</name>
<proteinExistence type="predicted"/>
<reference evidence="2 3" key="1">
    <citation type="submission" date="2020-04" db="EMBL/GenBank/DDBJ databases">
        <title>Metagenomic profiling of ammonia- and methane-oxidizing microorganisms in a Dutch drinking water treatment plant.</title>
        <authorList>
            <person name="Poghosyan L."/>
            <person name="Leucker S."/>
        </authorList>
    </citation>
    <scope>NUCLEOTIDE SEQUENCE [LARGE SCALE GENOMIC DNA]</scope>
    <source>
        <strain evidence="2">S-RSF-IL-03</strain>
    </source>
</reference>
<gene>
    <name evidence="2" type="ORF">HOP12_03720</name>
</gene>
<keyword evidence="1" id="KW-0812">Transmembrane</keyword>
<evidence type="ECO:0000313" key="3">
    <source>
        <dbReference type="Proteomes" id="UP000580839"/>
    </source>
</evidence>
<dbReference type="InterPro" id="IPR011008">
    <property type="entry name" value="Dimeric_a/b-barrel"/>
</dbReference>
<evidence type="ECO:0008006" key="4">
    <source>
        <dbReference type="Google" id="ProtNLM"/>
    </source>
</evidence>
<dbReference type="Proteomes" id="UP000580839">
    <property type="component" value="Unassembled WGS sequence"/>
</dbReference>
<keyword evidence="1" id="KW-1133">Transmembrane helix</keyword>
<dbReference type="EMBL" id="JABFRW010000035">
    <property type="protein sequence ID" value="NOT33259.1"/>
    <property type="molecule type" value="Genomic_DNA"/>
</dbReference>
<sequence length="210" mass="22448">MNDEPNSELDPAERRALEAWGRDWTPPAALRDRTVAVARERGLIGGTKMKKPIALIASWAAAAAILAFVVGLGVGRRPGAAARPKEPSLVTTPATQTQFALMLFESSDYQAPAAGSGMTDRVSDYSRWARGIAESGRRITGEKLADDGRWCRMDAGQLVTQAPVQDPIRGALVGYFVLDAASLDEALEIARTCPHLKYGGSAEVRAIEGT</sequence>
<keyword evidence="1" id="KW-0472">Membrane</keyword>
<protein>
    <recommendedName>
        <fullName evidence="4">YCII-related domain-containing protein</fullName>
    </recommendedName>
</protein>
<comment type="caution">
    <text evidence="2">The sequence shown here is derived from an EMBL/GenBank/DDBJ whole genome shotgun (WGS) entry which is preliminary data.</text>
</comment>
<accession>A0A849SVR6</accession>
<dbReference type="AlphaFoldDB" id="A0A849SVR6"/>
<organism evidence="2 3">
    <name type="scientific">Eiseniibacteriota bacterium</name>
    <dbReference type="NCBI Taxonomy" id="2212470"/>
    <lineage>
        <taxon>Bacteria</taxon>
        <taxon>Candidatus Eiseniibacteriota</taxon>
    </lineage>
</organism>
<dbReference type="SUPFAM" id="SSF54909">
    <property type="entry name" value="Dimeric alpha+beta barrel"/>
    <property type="match status" value="1"/>
</dbReference>
<evidence type="ECO:0000256" key="1">
    <source>
        <dbReference type="SAM" id="Phobius"/>
    </source>
</evidence>
<dbReference type="Gene3D" id="3.30.70.1060">
    <property type="entry name" value="Dimeric alpha+beta barrel"/>
    <property type="match status" value="1"/>
</dbReference>
<evidence type="ECO:0000313" key="2">
    <source>
        <dbReference type="EMBL" id="NOT33259.1"/>
    </source>
</evidence>
<feature type="transmembrane region" description="Helical" evidence="1">
    <location>
        <begin position="53"/>
        <end position="75"/>
    </location>
</feature>